<feature type="compositionally biased region" description="Polar residues" evidence="1">
    <location>
        <begin position="70"/>
        <end position="88"/>
    </location>
</feature>
<reference evidence="2 3" key="1">
    <citation type="journal article" date="2024" name="BMC Genomics">
        <title>De novo assembly and annotation of Popillia japonica's genome with initial clues to its potential as an invasive pest.</title>
        <authorList>
            <person name="Cucini C."/>
            <person name="Boschi S."/>
            <person name="Funari R."/>
            <person name="Cardaioli E."/>
            <person name="Iannotti N."/>
            <person name="Marturano G."/>
            <person name="Paoli F."/>
            <person name="Bruttini M."/>
            <person name="Carapelli A."/>
            <person name="Frati F."/>
            <person name="Nardi F."/>
        </authorList>
    </citation>
    <scope>NUCLEOTIDE SEQUENCE [LARGE SCALE GENOMIC DNA]</scope>
    <source>
        <strain evidence="2">DMR45628</strain>
    </source>
</reference>
<evidence type="ECO:0000256" key="1">
    <source>
        <dbReference type="SAM" id="MobiDB-lite"/>
    </source>
</evidence>
<protein>
    <submittedName>
        <fullName evidence="2">Uncharacterized protein</fullName>
    </submittedName>
</protein>
<organism evidence="2 3">
    <name type="scientific">Popillia japonica</name>
    <name type="common">Japanese beetle</name>
    <dbReference type="NCBI Taxonomy" id="7064"/>
    <lineage>
        <taxon>Eukaryota</taxon>
        <taxon>Metazoa</taxon>
        <taxon>Ecdysozoa</taxon>
        <taxon>Arthropoda</taxon>
        <taxon>Hexapoda</taxon>
        <taxon>Insecta</taxon>
        <taxon>Pterygota</taxon>
        <taxon>Neoptera</taxon>
        <taxon>Endopterygota</taxon>
        <taxon>Coleoptera</taxon>
        <taxon>Polyphaga</taxon>
        <taxon>Scarabaeiformia</taxon>
        <taxon>Scarabaeidae</taxon>
        <taxon>Rutelinae</taxon>
        <taxon>Popillia</taxon>
    </lineage>
</organism>
<dbReference type="Proteomes" id="UP001458880">
    <property type="component" value="Unassembled WGS sequence"/>
</dbReference>
<gene>
    <name evidence="2" type="ORF">QE152_g30968</name>
</gene>
<feature type="region of interest" description="Disordered" evidence="1">
    <location>
        <begin position="133"/>
        <end position="155"/>
    </location>
</feature>
<sequence length="191" mass="21101">MSKQDKPYYLRSTSPYDIEINLDESAFTYDIEINLDESAFTKSSKIPRSPPPAPPKKELSKSSGLDILRSASTPNISSGTIPKNPLKQTRLCTSAEPISKPAISVPVTSSLSAEHIPKVPEISTIYEEIEVNSSKKDTGSYLHPRPPSSSENITSYLPTEIPFDRDADNSRIFEPNTAGRQFLLIRTLCNT</sequence>
<dbReference type="EMBL" id="JASPKY010000427">
    <property type="protein sequence ID" value="KAK9700906.1"/>
    <property type="molecule type" value="Genomic_DNA"/>
</dbReference>
<accession>A0AAW1JCT1</accession>
<proteinExistence type="predicted"/>
<feature type="region of interest" description="Disordered" evidence="1">
    <location>
        <begin position="40"/>
        <end position="88"/>
    </location>
</feature>
<name>A0AAW1JCT1_POPJA</name>
<evidence type="ECO:0000313" key="2">
    <source>
        <dbReference type="EMBL" id="KAK9700906.1"/>
    </source>
</evidence>
<keyword evidence="3" id="KW-1185">Reference proteome</keyword>
<evidence type="ECO:0000313" key="3">
    <source>
        <dbReference type="Proteomes" id="UP001458880"/>
    </source>
</evidence>
<dbReference type="AlphaFoldDB" id="A0AAW1JCT1"/>
<comment type="caution">
    <text evidence="2">The sequence shown here is derived from an EMBL/GenBank/DDBJ whole genome shotgun (WGS) entry which is preliminary data.</text>
</comment>